<dbReference type="GO" id="GO:0005737">
    <property type="term" value="C:cytoplasm"/>
    <property type="evidence" value="ECO:0007669"/>
    <property type="project" value="TreeGrafter"/>
</dbReference>
<gene>
    <name evidence="2" type="ORF">H9820_02000</name>
</gene>
<evidence type="ECO:0000259" key="1">
    <source>
        <dbReference type="Pfam" id="PF01370"/>
    </source>
</evidence>
<evidence type="ECO:0000313" key="2">
    <source>
        <dbReference type="EMBL" id="HIY91701.1"/>
    </source>
</evidence>
<organism evidence="2 3">
    <name type="scientific">Candidatus Companilactobacillus pullicola</name>
    <dbReference type="NCBI Taxonomy" id="2838523"/>
    <lineage>
        <taxon>Bacteria</taxon>
        <taxon>Bacillati</taxon>
        <taxon>Bacillota</taxon>
        <taxon>Bacilli</taxon>
        <taxon>Lactobacillales</taxon>
        <taxon>Lactobacillaceae</taxon>
        <taxon>Companilactobacillus</taxon>
    </lineage>
</organism>
<reference evidence="2" key="2">
    <citation type="submission" date="2021-04" db="EMBL/GenBank/DDBJ databases">
        <authorList>
            <person name="Gilroy R."/>
        </authorList>
    </citation>
    <scope>NUCLEOTIDE SEQUENCE</scope>
    <source>
        <strain evidence="2">3204</strain>
    </source>
</reference>
<dbReference type="Pfam" id="PF01370">
    <property type="entry name" value="Epimerase"/>
    <property type="match status" value="1"/>
</dbReference>
<feature type="domain" description="NAD-dependent epimerase/dehydratase" evidence="1">
    <location>
        <begin position="3"/>
        <end position="74"/>
    </location>
</feature>
<comment type="caution">
    <text evidence="2">The sequence shown here is derived from an EMBL/GenBank/DDBJ whole genome shotgun (WGS) entry which is preliminary data.</text>
</comment>
<dbReference type="AlphaFoldDB" id="A0A9D1ZK90"/>
<name>A0A9D1ZK90_9LACO</name>
<dbReference type="CDD" id="cd05262">
    <property type="entry name" value="SDR_a7"/>
    <property type="match status" value="1"/>
</dbReference>
<dbReference type="EMBL" id="DXCM01000018">
    <property type="protein sequence ID" value="HIY91701.1"/>
    <property type="molecule type" value="Genomic_DNA"/>
</dbReference>
<dbReference type="InterPro" id="IPR001509">
    <property type="entry name" value="Epimerase_deHydtase"/>
</dbReference>
<dbReference type="InterPro" id="IPR051783">
    <property type="entry name" value="NAD(P)-dependent_oxidoreduct"/>
</dbReference>
<dbReference type="GO" id="GO:0004029">
    <property type="term" value="F:aldehyde dehydrogenase (NAD+) activity"/>
    <property type="evidence" value="ECO:0007669"/>
    <property type="project" value="TreeGrafter"/>
</dbReference>
<proteinExistence type="predicted"/>
<dbReference type="PANTHER" id="PTHR48079:SF9">
    <property type="entry name" value="PUTATIVE-RELATED"/>
    <property type="match status" value="1"/>
</dbReference>
<evidence type="ECO:0000313" key="3">
    <source>
        <dbReference type="Proteomes" id="UP000824013"/>
    </source>
</evidence>
<dbReference type="Gene3D" id="3.90.25.10">
    <property type="entry name" value="UDP-galactose 4-epimerase, domain 1"/>
    <property type="match status" value="1"/>
</dbReference>
<accession>A0A9D1ZK90</accession>
<dbReference type="Proteomes" id="UP000824013">
    <property type="component" value="Unassembled WGS sequence"/>
</dbReference>
<sequence>MRVFMTGATGYIGTLVAQDLINNGIEVLGLTRSQRSADKLTKMGGVPVMGTLEDIDTLKTSAQNADAVLHLGFVNDFEHFAQASRIDAQAIESFGEVLNGTDRPLIVTAGTAGLDPNHVLTEKDTGFEGVEKVMPRRSEFLARELVDQGINAYVVRLAPSVHGNGRYGIISMIIAQAQKTDKVPYFGDGQNRWNAVNYQDAAKLFVKALDYALSDNHSLHIFNAVGEGQTKTIEIAKVISQKLNLPLESQPNIDFDSLSDEDAFNVNNLFGLDIPADSKLTQKELNWQPINLSLIADLEKNL</sequence>
<dbReference type="SUPFAM" id="SSF51735">
    <property type="entry name" value="NAD(P)-binding Rossmann-fold domains"/>
    <property type="match status" value="1"/>
</dbReference>
<reference evidence="2" key="1">
    <citation type="journal article" date="2021" name="PeerJ">
        <title>Extensive microbial diversity within the chicken gut microbiome revealed by metagenomics and culture.</title>
        <authorList>
            <person name="Gilroy R."/>
            <person name="Ravi A."/>
            <person name="Getino M."/>
            <person name="Pursley I."/>
            <person name="Horton D.L."/>
            <person name="Alikhan N.F."/>
            <person name="Baker D."/>
            <person name="Gharbi K."/>
            <person name="Hall N."/>
            <person name="Watson M."/>
            <person name="Adriaenssens E.M."/>
            <person name="Foster-Nyarko E."/>
            <person name="Jarju S."/>
            <person name="Secka A."/>
            <person name="Antonio M."/>
            <person name="Oren A."/>
            <person name="Chaudhuri R.R."/>
            <person name="La Ragione R."/>
            <person name="Hildebrand F."/>
            <person name="Pallen M.J."/>
        </authorList>
    </citation>
    <scope>NUCLEOTIDE SEQUENCE</scope>
    <source>
        <strain evidence="2">3204</strain>
    </source>
</reference>
<dbReference type="PANTHER" id="PTHR48079">
    <property type="entry name" value="PROTEIN YEEZ"/>
    <property type="match status" value="1"/>
</dbReference>
<dbReference type="InterPro" id="IPR036291">
    <property type="entry name" value="NAD(P)-bd_dom_sf"/>
</dbReference>
<protein>
    <submittedName>
        <fullName evidence="2">SDR family oxidoreductase</fullName>
    </submittedName>
</protein>
<dbReference type="Gene3D" id="3.40.50.720">
    <property type="entry name" value="NAD(P)-binding Rossmann-like Domain"/>
    <property type="match status" value="2"/>
</dbReference>